<name>A0ABU0F9C3_9HYPH</name>
<keyword evidence="2" id="KW-1185">Reference proteome</keyword>
<evidence type="ECO:0000313" key="2">
    <source>
        <dbReference type="Proteomes" id="UP001237448"/>
    </source>
</evidence>
<dbReference type="RefSeq" id="WP_307421988.1">
    <property type="nucleotide sequence ID" value="NZ_JAUSVK010000001.1"/>
</dbReference>
<accession>A0ABU0F9C3</accession>
<comment type="caution">
    <text evidence="1">The sequence shown here is derived from an EMBL/GenBank/DDBJ whole genome shotgun (WGS) entry which is preliminary data.</text>
</comment>
<reference evidence="1 2" key="1">
    <citation type="submission" date="2023-07" db="EMBL/GenBank/DDBJ databases">
        <title>Genomic Encyclopedia of Type Strains, Phase IV (KMG-IV): sequencing the most valuable type-strain genomes for metagenomic binning, comparative biology and taxonomic classification.</title>
        <authorList>
            <person name="Goeker M."/>
        </authorList>
    </citation>
    <scope>NUCLEOTIDE SEQUENCE [LARGE SCALE GENOMIC DNA]</scope>
    <source>
        <strain evidence="1 2">DSM 5896</strain>
    </source>
</reference>
<proteinExistence type="predicted"/>
<gene>
    <name evidence="1" type="ORF">J3R73_000452</name>
</gene>
<dbReference type="EMBL" id="JAUSVK010000001">
    <property type="protein sequence ID" value="MDQ0390660.1"/>
    <property type="molecule type" value="Genomic_DNA"/>
</dbReference>
<organism evidence="1 2">
    <name type="scientific">Labrys monachus</name>
    <dbReference type="NCBI Taxonomy" id="217067"/>
    <lineage>
        <taxon>Bacteria</taxon>
        <taxon>Pseudomonadati</taxon>
        <taxon>Pseudomonadota</taxon>
        <taxon>Alphaproteobacteria</taxon>
        <taxon>Hyphomicrobiales</taxon>
        <taxon>Xanthobacteraceae</taxon>
        <taxon>Labrys</taxon>
    </lineage>
</organism>
<dbReference type="Proteomes" id="UP001237448">
    <property type="component" value="Unassembled WGS sequence"/>
</dbReference>
<evidence type="ECO:0000313" key="1">
    <source>
        <dbReference type="EMBL" id="MDQ0390660.1"/>
    </source>
</evidence>
<sequence>MLQYWLQMSLLQAESQQVVWLRMMKLVAGGPQARLEAERMISEKLAAAGSAAGSLMLGASPESVVRGYRRKVRSNRRRLSK</sequence>
<protein>
    <submittedName>
        <fullName evidence="1">Uncharacterized protein</fullName>
    </submittedName>
</protein>